<keyword evidence="13 14" id="KW-0472">Membrane</keyword>
<dbReference type="GO" id="GO:0005886">
    <property type="term" value="C:plasma membrane"/>
    <property type="evidence" value="ECO:0007669"/>
    <property type="project" value="UniProtKB-SubCell"/>
</dbReference>
<dbReference type="Pfam" id="PF00512">
    <property type="entry name" value="HisKA"/>
    <property type="match status" value="1"/>
</dbReference>
<keyword evidence="4" id="KW-1003">Cell membrane</keyword>
<dbReference type="PRINTS" id="PR00344">
    <property type="entry name" value="BCTRLSENSOR"/>
</dbReference>
<dbReference type="FunFam" id="1.10.287.130:FF:000001">
    <property type="entry name" value="Two-component sensor histidine kinase"/>
    <property type="match status" value="1"/>
</dbReference>
<dbReference type="Pfam" id="PF02518">
    <property type="entry name" value="HATPase_c"/>
    <property type="match status" value="1"/>
</dbReference>
<dbReference type="InterPro" id="IPR003594">
    <property type="entry name" value="HATPase_dom"/>
</dbReference>
<dbReference type="InterPro" id="IPR036890">
    <property type="entry name" value="HATPase_C_sf"/>
</dbReference>
<evidence type="ECO:0000256" key="3">
    <source>
        <dbReference type="ARBA" id="ARBA00012438"/>
    </source>
</evidence>
<dbReference type="InterPro" id="IPR050398">
    <property type="entry name" value="HssS/ArlS-like"/>
</dbReference>
<dbReference type="FunFam" id="3.30.565.10:FF:000006">
    <property type="entry name" value="Sensor histidine kinase WalK"/>
    <property type="match status" value="1"/>
</dbReference>
<evidence type="ECO:0000259" key="15">
    <source>
        <dbReference type="PROSITE" id="PS50109"/>
    </source>
</evidence>
<accession>A0A9D1ES30</accession>
<evidence type="ECO:0000256" key="1">
    <source>
        <dbReference type="ARBA" id="ARBA00000085"/>
    </source>
</evidence>
<keyword evidence="8" id="KW-0547">Nucleotide-binding</keyword>
<evidence type="ECO:0000256" key="4">
    <source>
        <dbReference type="ARBA" id="ARBA00022475"/>
    </source>
</evidence>
<evidence type="ECO:0000256" key="6">
    <source>
        <dbReference type="ARBA" id="ARBA00022679"/>
    </source>
</evidence>
<evidence type="ECO:0000256" key="8">
    <source>
        <dbReference type="ARBA" id="ARBA00022741"/>
    </source>
</evidence>
<dbReference type="SMART" id="SM00388">
    <property type="entry name" value="HisKA"/>
    <property type="match status" value="1"/>
</dbReference>
<protein>
    <recommendedName>
        <fullName evidence="3">histidine kinase</fullName>
        <ecNumber evidence="3">2.7.13.3</ecNumber>
    </recommendedName>
</protein>
<evidence type="ECO:0000256" key="10">
    <source>
        <dbReference type="ARBA" id="ARBA00022840"/>
    </source>
</evidence>
<evidence type="ECO:0000256" key="5">
    <source>
        <dbReference type="ARBA" id="ARBA00022553"/>
    </source>
</evidence>
<dbReference type="CDD" id="cd00075">
    <property type="entry name" value="HATPase"/>
    <property type="match status" value="1"/>
</dbReference>
<feature type="transmembrane region" description="Helical" evidence="14">
    <location>
        <begin position="6"/>
        <end position="28"/>
    </location>
</feature>
<dbReference type="CDD" id="cd00082">
    <property type="entry name" value="HisKA"/>
    <property type="match status" value="1"/>
</dbReference>
<evidence type="ECO:0000256" key="13">
    <source>
        <dbReference type="ARBA" id="ARBA00023136"/>
    </source>
</evidence>
<evidence type="ECO:0000256" key="7">
    <source>
        <dbReference type="ARBA" id="ARBA00022692"/>
    </source>
</evidence>
<evidence type="ECO:0000259" key="16">
    <source>
        <dbReference type="PROSITE" id="PS50885"/>
    </source>
</evidence>
<dbReference type="AlphaFoldDB" id="A0A9D1ES30"/>
<keyword evidence="10" id="KW-0067">ATP-binding</keyword>
<dbReference type="Gene3D" id="1.10.287.130">
    <property type="match status" value="1"/>
</dbReference>
<dbReference type="Gene3D" id="6.10.340.10">
    <property type="match status" value="1"/>
</dbReference>
<dbReference type="SUPFAM" id="SSF47384">
    <property type="entry name" value="Homodimeric domain of signal transducing histidine kinase"/>
    <property type="match status" value="1"/>
</dbReference>
<evidence type="ECO:0000256" key="14">
    <source>
        <dbReference type="SAM" id="Phobius"/>
    </source>
</evidence>
<feature type="domain" description="Histidine kinase" evidence="15">
    <location>
        <begin position="252"/>
        <end position="469"/>
    </location>
</feature>
<dbReference type="GO" id="GO:0005524">
    <property type="term" value="F:ATP binding"/>
    <property type="evidence" value="ECO:0007669"/>
    <property type="project" value="UniProtKB-KW"/>
</dbReference>
<evidence type="ECO:0000256" key="2">
    <source>
        <dbReference type="ARBA" id="ARBA00004651"/>
    </source>
</evidence>
<dbReference type="PANTHER" id="PTHR45528">
    <property type="entry name" value="SENSOR HISTIDINE KINASE CPXA"/>
    <property type="match status" value="1"/>
</dbReference>
<reference evidence="17" key="1">
    <citation type="submission" date="2020-10" db="EMBL/GenBank/DDBJ databases">
        <authorList>
            <person name="Gilroy R."/>
        </authorList>
    </citation>
    <scope>NUCLEOTIDE SEQUENCE</scope>
    <source>
        <strain evidence="17">CHK190-19873</strain>
    </source>
</reference>
<dbReference type="PANTHER" id="PTHR45528:SF1">
    <property type="entry name" value="SENSOR HISTIDINE KINASE CPXA"/>
    <property type="match status" value="1"/>
</dbReference>
<name>A0A9D1ES30_9FIRM</name>
<dbReference type="InterPro" id="IPR003661">
    <property type="entry name" value="HisK_dim/P_dom"/>
</dbReference>
<keyword evidence="6" id="KW-0808">Transferase</keyword>
<dbReference type="SMART" id="SM00304">
    <property type="entry name" value="HAMP"/>
    <property type="match status" value="1"/>
</dbReference>
<dbReference type="GO" id="GO:0000155">
    <property type="term" value="F:phosphorelay sensor kinase activity"/>
    <property type="evidence" value="ECO:0007669"/>
    <property type="project" value="InterPro"/>
</dbReference>
<feature type="domain" description="HAMP" evidence="16">
    <location>
        <begin position="196"/>
        <end position="244"/>
    </location>
</feature>
<dbReference type="SUPFAM" id="SSF55874">
    <property type="entry name" value="ATPase domain of HSP90 chaperone/DNA topoisomerase II/histidine kinase"/>
    <property type="match status" value="1"/>
</dbReference>
<proteinExistence type="predicted"/>
<reference evidence="17" key="2">
    <citation type="journal article" date="2021" name="PeerJ">
        <title>Extensive microbial diversity within the chicken gut microbiome revealed by metagenomics and culture.</title>
        <authorList>
            <person name="Gilroy R."/>
            <person name="Ravi A."/>
            <person name="Getino M."/>
            <person name="Pursley I."/>
            <person name="Horton D.L."/>
            <person name="Alikhan N.F."/>
            <person name="Baker D."/>
            <person name="Gharbi K."/>
            <person name="Hall N."/>
            <person name="Watson M."/>
            <person name="Adriaenssens E.M."/>
            <person name="Foster-Nyarko E."/>
            <person name="Jarju S."/>
            <person name="Secka A."/>
            <person name="Antonio M."/>
            <person name="Oren A."/>
            <person name="Chaudhuri R.R."/>
            <person name="La Ragione R."/>
            <person name="Hildebrand F."/>
            <person name="Pallen M.J."/>
        </authorList>
    </citation>
    <scope>NUCLEOTIDE SEQUENCE</scope>
    <source>
        <strain evidence="17">CHK190-19873</strain>
    </source>
</reference>
<dbReference type="InterPro" id="IPR036097">
    <property type="entry name" value="HisK_dim/P_sf"/>
</dbReference>
<dbReference type="SUPFAM" id="SSF158472">
    <property type="entry name" value="HAMP domain-like"/>
    <property type="match status" value="1"/>
</dbReference>
<dbReference type="Proteomes" id="UP000823935">
    <property type="component" value="Unassembled WGS sequence"/>
</dbReference>
<evidence type="ECO:0000256" key="11">
    <source>
        <dbReference type="ARBA" id="ARBA00022989"/>
    </source>
</evidence>
<dbReference type="PROSITE" id="PS50885">
    <property type="entry name" value="HAMP"/>
    <property type="match status" value="1"/>
</dbReference>
<dbReference type="PROSITE" id="PS50109">
    <property type="entry name" value="HIS_KIN"/>
    <property type="match status" value="1"/>
</dbReference>
<keyword evidence="12" id="KW-0902">Two-component regulatory system</keyword>
<evidence type="ECO:0000313" key="17">
    <source>
        <dbReference type="EMBL" id="HIS30701.1"/>
    </source>
</evidence>
<dbReference type="Pfam" id="PF00672">
    <property type="entry name" value="HAMP"/>
    <property type="match status" value="1"/>
</dbReference>
<dbReference type="InterPro" id="IPR005467">
    <property type="entry name" value="His_kinase_dom"/>
</dbReference>
<evidence type="ECO:0000256" key="9">
    <source>
        <dbReference type="ARBA" id="ARBA00022777"/>
    </source>
</evidence>
<comment type="catalytic activity">
    <reaction evidence="1">
        <text>ATP + protein L-histidine = ADP + protein N-phospho-L-histidine.</text>
        <dbReference type="EC" id="2.7.13.3"/>
    </reaction>
</comment>
<comment type="caution">
    <text evidence="17">The sequence shown here is derived from an EMBL/GenBank/DDBJ whole genome shotgun (WGS) entry which is preliminary data.</text>
</comment>
<organism evidence="17 18">
    <name type="scientific">Candidatus Limivivens intestinipullorum</name>
    <dbReference type="NCBI Taxonomy" id="2840858"/>
    <lineage>
        <taxon>Bacteria</taxon>
        <taxon>Bacillati</taxon>
        <taxon>Bacillota</taxon>
        <taxon>Clostridia</taxon>
        <taxon>Lachnospirales</taxon>
        <taxon>Lachnospiraceae</taxon>
        <taxon>Lachnospiraceae incertae sedis</taxon>
        <taxon>Candidatus Limivivens</taxon>
    </lineage>
</organism>
<keyword evidence="7 14" id="KW-0812">Transmembrane</keyword>
<dbReference type="EMBL" id="DVIQ01000022">
    <property type="protein sequence ID" value="HIS30701.1"/>
    <property type="molecule type" value="Genomic_DNA"/>
</dbReference>
<gene>
    <name evidence="17" type="ORF">IAB44_04000</name>
</gene>
<dbReference type="InterPro" id="IPR003660">
    <property type="entry name" value="HAMP_dom"/>
</dbReference>
<keyword evidence="11 14" id="KW-1133">Transmembrane helix</keyword>
<dbReference type="InterPro" id="IPR004358">
    <property type="entry name" value="Sig_transdc_His_kin-like_C"/>
</dbReference>
<dbReference type="EC" id="2.7.13.3" evidence="3"/>
<comment type="subcellular location">
    <subcellularLocation>
        <location evidence="2">Cell membrane</location>
        <topology evidence="2">Multi-pass membrane protein</topology>
    </subcellularLocation>
</comment>
<keyword evidence="9" id="KW-0418">Kinase</keyword>
<sequence length="470" mass="52679">MKRLLLAKFLFAFGCFYILSFISVSMLANSLLKEYLVQTTAESMYRETSRVASGRLAQRVSDNTELSDVYDNLSALASYQDTVIWLMNAQGEVVLDTGQKYEPGTSRSISGFNPAEWTGNYYQRGDFYGSFDTEMLTVASPINTDLTTKGYVLMHYDLDLLDNQRYALMNVCYLVLIVILLLALILLAVYVFTVYRPLNRVAGAAAEYAAGNLNYRFSMDNEDEIGFIGASLQYMAGEINKSGEYQRKFISNISHDFRSPLTSIKGYVEAILDGTIPPEMQERYLKIVVTETERLNSLTQGLLTLNNFDDKKVLLDLQEFDINEVIRSTSATFEGICRQKGIQFQITFDAPSLIVSADKGKIQQVLYNLIDNAIKFSYPNSVICLETSEQHDKVLVSVKDHGEGIPKENINKIWERFYKGDSSRGKDKKGTGLGLSIAKEIIQAHGENINVVSTEGTGTEFTFSLTLAHS</sequence>
<evidence type="ECO:0000313" key="18">
    <source>
        <dbReference type="Proteomes" id="UP000823935"/>
    </source>
</evidence>
<dbReference type="SMART" id="SM00387">
    <property type="entry name" value="HATPase_c"/>
    <property type="match status" value="1"/>
</dbReference>
<feature type="transmembrane region" description="Helical" evidence="14">
    <location>
        <begin position="171"/>
        <end position="192"/>
    </location>
</feature>
<keyword evidence="5" id="KW-0597">Phosphoprotein</keyword>
<dbReference type="Gene3D" id="3.30.565.10">
    <property type="entry name" value="Histidine kinase-like ATPase, C-terminal domain"/>
    <property type="match status" value="1"/>
</dbReference>
<evidence type="ECO:0000256" key="12">
    <source>
        <dbReference type="ARBA" id="ARBA00023012"/>
    </source>
</evidence>